<evidence type="ECO:0000259" key="4">
    <source>
        <dbReference type="Pfam" id="PF00501"/>
    </source>
</evidence>
<evidence type="ECO:0000256" key="2">
    <source>
        <dbReference type="ARBA" id="ARBA00006432"/>
    </source>
</evidence>
<dbReference type="EMBL" id="AZBU02000010">
    <property type="protein sequence ID" value="TKR62640.1"/>
    <property type="molecule type" value="Genomic_DNA"/>
</dbReference>
<reference evidence="6 7" key="1">
    <citation type="journal article" date="2015" name="Genome Biol.">
        <title>Comparative genomics of Steinernema reveals deeply conserved gene regulatory networks.</title>
        <authorList>
            <person name="Dillman A.R."/>
            <person name="Macchietto M."/>
            <person name="Porter C.F."/>
            <person name="Rogers A."/>
            <person name="Williams B."/>
            <person name="Antoshechkin I."/>
            <person name="Lee M.M."/>
            <person name="Goodwin Z."/>
            <person name="Lu X."/>
            <person name="Lewis E.E."/>
            <person name="Goodrich-Blair H."/>
            <person name="Stock S.P."/>
            <person name="Adams B.J."/>
            <person name="Sternberg P.W."/>
            <person name="Mortazavi A."/>
        </authorList>
    </citation>
    <scope>NUCLEOTIDE SEQUENCE [LARGE SCALE GENOMIC DNA]</scope>
    <source>
        <strain evidence="6 7">ALL</strain>
    </source>
</reference>
<dbReference type="InterPro" id="IPR020845">
    <property type="entry name" value="AMP-binding_CS"/>
</dbReference>
<dbReference type="FunFam" id="3.30.300.30:FF:000007">
    <property type="entry name" value="4-coumarate--CoA ligase 2"/>
    <property type="match status" value="1"/>
</dbReference>
<dbReference type="GO" id="GO:0005777">
    <property type="term" value="C:peroxisome"/>
    <property type="evidence" value="ECO:0007669"/>
    <property type="project" value="UniProtKB-SubCell"/>
</dbReference>
<dbReference type="AlphaFoldDB" id="A0A4U5M1T7"/>
<dbReference type="PANTHER" id="PTHR24096">
    <property type="entry name" value="LONG-CHAIN-FATTY-ACID--COA LIGASE"/>
    <property type="match status" value="1"/>
</dbReference>
<dbReference type="CDD" id="cd05911">
    <property type="entry name" value="Firefly_Luc_like"/>
    <property type="match status" value="1"/>
</dbReference>
<dbReference type="Gene3D" id="2.30.38.10">
    <property type="entry name" value="Luciferase, Domain 3"/>
    <property type="match status" value="1"/>
</dbReference>
<dbReference type="OrthoDB" id="10253869at2759"/>
<dbReference type="PANTHER" id="PTHR24096:SF422">
    <property type="entry name" value="BCDNA.GH02901"/>
    <property type="match status" value="1"/>
</dbReference>
<evidence type="ECO:0000256" key="3">
    <source>
        <dbReference type="ARBA" id="ARBA00023140"/>
    </source>
</evidence>
<organism evidence="6 7">
    <name type="scientific">Steinernema carpocapsae</name>
    <name type="common">Entomopathogenic nematode</name>
    <dbReference type="NCBI Taxonomy" id="34508"/>
    <lineage>
        <taxon>Eukaryota</taxon>
        <taxon>Metazoa</taxon>
        <taxon>Ecdysozoa</taxon>
        <taxon>Nematoda</taxon>
        <taxon>Chromadorea</taxon>
        <taxon>Rhabditida</taxon>
        <taxon>Tylenchina</taxon>
        <taxon>Panagrolaimomorpha</taxon>
        <taxon>Strongyloidoidea</taxon>
        <taxon>Steinernematidae</taxon>
        <taxon>Steinernema</taxon>
    </lineage>
</organism>
<dbReference type="Gene3D" id="3.40.50.980">
    <property type="match status" value="2"/>
</dbReference>
<dbReference type="Gene3D" id="3.30.300.30">
    <property type="match status" value="1"/>
</dbReference>
<comment type="similarity">
    <text evidence="2">Belongs to the ATP-dependent AMP-binding enzyme family.</text>
</comment>
<proteinExistence type="inferred from homology"/>
<evidence type="ECO:0000313" key="7">
    <source>
        <dbReference type="Proteomes" id="UP000298663"/>
    </source>
</evidence>
<comment type="subcellular location">
    <subcellularLocation>
        <location evidence="1">Peroxisome</location>
    </subcellularLocation>
</comment>
<reference evidence="6 7" key="2">
    <citation type="journal article" date="2019" name="G3 (Bethesda)">
        <title>Hybrid Assembly of the Genome of the Entomopathogenic Nematode Steinernema carpocapsae Identifies the X-Chromosome.</title>
        <authorList>
            <person name="Serra L."/>
            <person name="Macchietto M."/>
            <person name="Macias-Munoz A."/>
            <person name="McGill C.J."/>
            <person name="Rodriguez I.M."/>
            <person name="Rodriguez B."/>
            <person name="Murad R."/>
            <person name="Mortazavi A."/>
        </authorList>
    </citation>
    <scope>NUCLEOTIDE SEQUENCE [LARGE SCALE GENOMIC DNA]</scope>
    <source>
        <strain evidence="6 7">ALL</strain>
    </source>
</reference>
<sequence length="552" mass="61579">MIFKSPYPSLPTPNRPFSEFVLDKLWKFSDKVALIDPDSDTQVLNRDIYVQSLSVASFLESRHFHHGDVACAVLHNCLEFVPIFIGVAHRGGALSLASSAYTEYELTYQLKDAAAKIVFTHQSNLKKVIKAAESCPKIRCIVVVQDNAKGDSEKQAFGVVPFEEVLSYQPNVLRHKVDIDIKRDVILLPYSSGTTGAPKGVMLSHSNLTLGVGLLEEFFVRHTMQKIDPSYRPENETEVMFMPMYHIFGFDTVMVNICAGVTTVLMKQFNLEQCCALVEKHKAKFLKVAPPILVMLSKNPIVEKYDLSHVQAIFCGAAPAGKELCDDVMKRLTTLKTITQGFGMTELAGASHVTEYSNASKHGSCGKTGFNLETKVIDPNGQQLGFHEKGELCLRGPVVMLGYLNRPQATAETIDDDGWLHTGDIGYMDNDGDLFVVDRLKELIKVSGYQVPPAEIEDLLLTHPKIQDAAIIGVPDEKYGELPMAFVVRNNEDLSEDEVNEFVKQRVARYKQLKGGVQFIREIPKLPSGKILRRFLKDEAQLLMRAKKKSNL</sequence>
<dbReference type="STRING" id="34508.A0A4U5M1T7"/>
<evidence type="ECO:0000313" key="6">
    <source>
        <dbReference type="EMBL" id="TKR62640.1"/>
    </source>
</evidence>
<dbReference type="InterPro" id="IPR000873">
    <property type="entry name" value="AMP-dep_synth/lig_dom"/>
</dbReference>
<feature type="domain" description="AMP-binding enzyme C-terminal" evidence="5">
    <location>
        <begin position="455"/>
        <end position="530"/>
    </location>
</feature>
<comment type="caution">
    <text evidence="6">The sequence shown here is derived from an EMBL/GenBank/DDBJ whole genome shotgun (WGS) entry which is preliminary data.</text>
</comment>
<evidence type="ECO:0000259" key="5">
    <source>
        <dbReference type="Pfam" id="PF13193"/>
    </source>
</evidence>
<accession>A0A4U5M1T7</accession>
<protein>
    <submittedName>
        <fullName evidence="6">Uncharacterized protein</fullName>
    </submittedName>
</protein>
<name>A0A4U5M1T7_STECR</name>
<dbReference type="GO" id="GO:0016405">
    <property type="term" value="F:CoA-ligase activity"/>
    <property type="evidence" value="ECO:0007669"/>
    <property type="project" value="TreeGrafter"/>
</dbReference>
<keyword evidence="7" id="KW-1185">Reference proteome</keyword>
<dbReference type="InterPro" id="IPR045851">
    <property type="entry name" value="AMP-bd_C_sf"/>
</dbReference>
<dbReference type="SUPFAM" id="SSF56801">
    <property type="entry name" value="Acetyl-CoA synthetase-like"/>
    <property type="match status" value="1"/>
</dbReference>
<keyword evidence="3" id="KW-0576">Peroxisome</keyword>
<dbReference type="Pfam" id="PF13193">
    <property type="entry name" value="AMP-binding_C"/>
    <property type="match status" value="1"/>
</dbReference>
<dbReference type="PROSITE" id="PS00455">
    <property type="entry name" value="AMP_BINDING"/>
    <property type="match status" value="1"/>
</dbReference>
<dbReference type="Pfam" id="PF00501">
    <property type="entry name" value="AMP-binding"/>
    <property type="match status" value="1"/>
</dbReference>
<dbReference type="InterPro" id="IPR025110">
    <property type="entry name" value="AMP-bd_C"/>
</dbReference>
<evidence type="ECO:0000256" key="1">
    <source>
        <dbReference type="ARBA" id="ARBA00004275"/>
    </source>
</evidence>
<dbReference type="Proteomes" id="UP000298663">
    <property type="component" value="Unassembled WGS sequence"/>
</dbReference>
<feature type="domain" description="AMP-dependent synthetase/ligase" evidence="4">
    <location>
        <begin position="27"/>
        <end position="404"/>
    </location>
</feature>
<gene>
    <name evidence="6" type="ORF">L596_026569</name>
</gene>